<evidence type="ECO:0000313" key="4">
    <source>
        <dbReference type="EMBL" id="MCC9295083.1"/>
    </source>
</evidence>
<dbReference type="EMBL" id="JAJJPB010000010">
    <property type="protein sequence ID" value="MCC9295083.1"/>
    <property type="molecule type" value="Genomic_DNA"/>
</dbReference>
<dbReference type="Pfam" id="PF02571">
    <property type="entry name" value="CbiJ"/>
    <property type="match status" value="1"/>
</dbReference>
<keyword evidence="2" id="KW-0169">Cobalamin biosynthesis</keyword>
<organism evidence="4 5">
    <name type="scientific">Clostridium aromativorans</name>
    <dbReference type="NCBI Taxonomy" id="2836848"/>
    <lineage>
        <taxon>Bacteria</taxon>
        <taxon>Bacillati</taxon>
        <taxon>Bacillota</taxon>
        <taxon>Clostridia</taxon>
        <taxon>Eubacteriales</taxon>
        <taxon>Clostridiaceae</taxon>
        <taxon>Clostridium</taxon>
    </lineage>
</organism>
<protein>
    <submittedName>
        <fullName evidence="4">Cobalt-precorrin-6A reductase</fullName>
        <ecNumber evidence="4">1.3.1.106</ecNumber>
    </submittedName>
</protein>
<keyword evidence="3 4" id="KW-0560">Oxidoreductase</keyword>
<dbReference type="NCBIfam" id="NF005970">
    <property type="entry name" value="PRK08057.1-4"/>
    <property type="match status" value="1"/>
</dbReference>
<dbReference type="EC" id="1.3.1.106" evidence="4"/>
<dbReference type="GO" id="GO:0016491">
    <property type="term" value="F:oxidoreductase activity"/>
    <property type="evidence" value="ECO:0007669"/>
    <property type="project" value="UniProtKB-KW"/>
</dbReference>
<evidence type="ECO:0000256" key="3">
    <source>
        <dbReference type="ARBA" id="ARBA00023002"/>
    </source>
</evidence>
<reference evidence="4" key="1">
    <citation type="submission" date="2021-11" db="EMBL/GenBank/DDBJ databases">
        <authorList>
            <person name="Qingchun L."/>
            <person name="Dong Z."/>
            <person name="Zongwei Q."/>
            <person name="Jia Z."/>
            <person name="Duotao L."/>
        </authorList>
    </citation>
    <scope>NUCLEOTIDE SEQUENCE</scope>
    <source>
        <strain evidence="4">WLY-B-L2</strain>
    </source>
</reference>
<evidence type="ECO:0000313" key="5">
    <source>
        <dbReference type="Proteomes" id="UP001165422"/>
    </source>
</evidence>
<dbReference type="PANTHER" id="PTHR36925">
    <property type="entry name" value="COBALT-PRECORRIN-6A REDUCTASE"/>
    <property type="match status" value="1"/>
</dbReference>
<sequence length="255" mass="29217">MIGLILGTCEGKKILSMLNEFTRDIFVSTATEYGASLLKGYKYSYMNDKPLNFERLLDELQKKNVKMLVDASHPYAVEVTGNAIEACSKLNIEYVRYERSSCIEEFKDEFKVVKVEDYDELKLKLKDINGTILNTTGSRNLDKILALNLKNRIIYRVLPTVKVLSEFHDRNIALDDIIALKGPVSYELNCAFIREYKAQAMLLKDSGMEGGTFDKIRACLDCGIYAFIIERKKMDYNRVFHNVNDLVEYIKGAIK</sequence>
<dbReference type="Proteomes" id="UP001165422">
    <property type="component" value="Unassembled WGS sequence"/>
</dbReference>
<evidence type="ECO:0000256" key="2">
    <source>
        <dbReference type="ARBA" id="ARBA00022573"/>
    </source>
</evidence>
<comment type="caution">
    <text evidence="4">The sequence shown here is derived from an EMBL/GenBank/DDBJ whole genome shotgun (WGS) entry which is preliminary data.</text>
</comment>
<dbReference type="NCBIfam" id="TIGR00715">
    <property type="entry name" value="precor6x_red"/>
    <property type="match status" value="1"/>
</dbReference>
<gene>
    <name evidence="4" type="ORF">LN736_09470</name>
</gene>
<name>A0ABS8N8N7_9CLOT</name>
<dbReference type="RefSeq" id="WP_179977840.1">
    <property type="nucleotide sequence ID" value="NZ_JAJJPB010000010.1"/>
</dbReference>
<dbReference type="InterPro" id="IPR003723">
    <property type="entry name" value="Precorrin-6x_reduct"/>
</dbReference>
<proteinExistence type="predicted"/>
<dbReference type="PROSITE" id="PS51014">
    <property type="entry name" value="COBK_CBIJ"/>
    <property type="match status" value="1"/>
</dbReference>
<keyword evidence="5" id="KW-1185">Reference proteome</keyword>
<comment type="pathway">
    <text evidence="1">Cofactor biosynthesis; adenosylcobalamin biosynthesis.</text>
</comment>
<dbReference type="PANTHER" id="PTHR36925:SF1">
    <property type="entry name" value="COBALT-PRECORRIN-6A REDUCTASE"/>
    <property type="match status" value="1"/>
</dbReference>
<accession>A0ABS8N8N7</accession>
<evidence type="ECO:0000256" key="1">
    <source>
        <dbReference type="ARBA" id="ARBA00004953"/>
    </source>
</evidence>